<comment type="similarity">
    <text evidence="1">Belongs to the RecJ family.</text>
</comment>
<protein>
    <recommendedName>
        <fullName evidence="2">Single-stranded-DNA-specific exonuclease RecJ</fullName>
    </recommendedName>
</protein>
<dbReference type="GO" id="GO:0003676">
    <property type="term" value="F:nucleic acid binding"/>
    <property type="evidence" value="ECO:0007669"/>
    <property type="project" value="InterPro"/>
</dbReference>
<dbReference type="AlphaFoldDB" id="A0A1L8CNT8"/>
<dbReference type="InterPro" id="IPR001667">
    <property type="entry name" value="DDH_dom"/>
</dbReference>
<evidence type="ECO:0000259" key="6">
    <source>
        <dbReference type="Pfam" id="PF01368"/>
    </source>
</evidence>
<keyword evidence="10" id="KW-1185">Reference proteome</keyword>
<name>A0A1L8CNT8_9PROT</name>
<evidence type="ECO:0000256" key="4">
    <source>
        <dbReference type="ARBA" id="ARBA00022801"/>
    </source>
</evidence>
<dbReference type="Pfam" id="PF01368">
    <property type="entry name" value="DHH"/>
    <property type="match status" value="1"/>
</dbReference>
<keyword evidence="3" id="KW-0540">Nuclease</keyword>
<sequence length="562" mass="59693">MNLPDLRTAKGCKLVWRNAPLAADDPASAWQGLLQARDLSESDPFFSPRLSDLPDPFLMIDMDRAAGRVCDAVMNGEAIHVFGDFDADGVNGTAILVEALRAAGAKVSFSIPHRADEGHGIGVESVRAAVLAGCKLGLSVDTGTTCFDACNEANKLGFDLIVSDHHLPEAELPAAFALLNPARVDCGFAGRQLCGTGVAFFLLMAVWKLLGEKGSRPDFDLRQLLDRVAVATVADVMDLVGVNRVLVYHGLHRLNTQPSIGMQALLKVAKVKKAVSVETIGFYLAPRINAAGRLQHGEAAMRMLSTPDADEAAGLAEELDVTNKQRRQVEAEVFKQCEAKLAGSNVLAVFDDAWHAGVVGLAAGRLARKHGKPAAVGFVTPDGSVRVSLRGRPGFHIGDLLNACGEHLEGFGGHAGAGGGTIKAGQWDAFASSFARVIDEQAEHVSDHLSLAVDGELDLACLHIGLAERLSRFEPIGKGNPACLWLIRDIHIAERRNLKGGVVRLKLTDGSRWVDGIVFGANGMSDAIEAGLTVSVIGQLQKDDYRGGSAIQLLVRDVIVAE</sequence>
<dbReference type="Pfam" id="PF17768">
    <property type="entry name" value="RecJ_OB"/>
    <property type="match status" value="1"/>
</dbReference>
<keyword evidence="5 9" id="KW-0269">Exonuclease</keyword>
<evidence type="ECO:0000313" key="9">
    <source>
        <dbReference type="EMBL" id="GAV20564.1"/>
    </source>
</evidence>
<dbReference type="Gene3D" id="3.90.1640.30">
    <property type="match status" value="1"/>
</dbReference>
<dbReference type="OrthoDB" id="9809852at2"/>
<dbReference type="EMBL" id="BDFD01000012">
    <property type="protein sequence ID" value="GAV20564.1"/>
    <property type="molecule type" value="Genomic_DNA"/>
</dbReference>
<dbReference type="NCBIfam" id="TIGR00644">
    <property type="entry name" value="recJ"/>
    <property type="match status" value="1"/>
</dbReference>
<proteinExistence type="inferred from homology"/>
<evidence type="ECO:0000256" key="1">
    <source>
        <dbReference type="ARBA" id="ARBA00005915"/>
    </source>
</evidence>
<dbReference type="GO" id="GO:0008409">
    <property type="term" value="F:5'-3' exonuclease activity"/>
    <property type="evidence" value="ECO:0007669"/>
    <property type="project" value="InterPro"/>
</dbReference>
<gene>
    <name evidence="9" type="ORF">MMIC_P1533</name>
</gene>
<reference evidence="9 10" key="1">
    <citation type="journal article" date="2017" name="Arch. Microbiol.">
        <title>Mariprofundus micogutta sp. nov., a novel iron-oxidizing zetaproteobacterium isolated from a deep-sea hydrothermal field at the Bayonnaise knoll of the Izu-Ogasawara arc, and a description of Mariprofundales ord. nov. and Zetaproteobacteria classis nov.</title>
        <authorList>
            <person name="Makita H."/>
            <person name="Tanaka E."/>
            <person name="Mitsunobu S."/>
            <person name="Miyazaki M."/>
            <person name="Nunoura T."/>
            <person name="Uematsu K."/>
            <person name="Takaki Y."/>
            <person name="Nishi S."/>
            <person name="Shimamura S."/>
            <person name="Takai K."/>
        </authorList>
    </citation>
    <scope>NUCLEOTIDE SEQUENCE [LARGE SCALE GENOMIC DNA]</scope>
    <source>
        <strain evidence="9 10">ET2</strain>
    </source>
</reference>
<dbReference type="PANTHER" id="PTHR30255">
    <property type="entry name" value="SINGLE-STRANDED-DNA-SPECIFIC EXONUCLEASE RECJ"/>
    <property type="match status" value="1"/>
</dbReference>
<dbReference type="InterPro" id="IPR003156">
    <property type="entry name" value="DHHA1_dom"/>
</dbReference>
<evidence type="ECO:0000259" key="8">
    <source>
        <dbReference type="Pfam" id="PF17768"/>
    </source>
</evidence>
<evidence type="ECO:0000313" key="10">
    <source>
        <dbReference type="Proteomes" id="UP000231632"/>
    </source>
</evidence>
<dbReference type="InterPro" id="IPR004610">
    <property type="entry name" value="RecJ"/>
</dbReference>
<feature type="domain" description="RecJ OB" evidence="8">
    <location>
        <begin position="453"/>
        <end position="557"/>
    </location>
</feature>
<keyword evidence="4" id="KW-0378">Hydrolase</keyword>
<dbReference type="InterPro" id="IPR038763">
    <property type="entry name" value="DHH_sf"/>
</dbReference>
<feature type="domain" description="DHHA1" evidence="7">
    <location>
        <begin position="345"/>
        <end position="438"/>
    </location>
</feature>
<dbReference type="GO" id="GO:0006310">
    <property type="term" value="P:DNA recombination"/>
    <property type="evidence" value="ECO:0007669"/>
    <property type="project" value="InterPro"/>
</dbReference>
<dbReference type="RefSeq" id="WP_072659880.1">
    <property type="nucleotide sequence ID" value="NZ_BDFD01000012.1"/>
</dbReference>
<evidence type="ECO:0000259" key="7">
    <source>
        <dbReference type="Pfam" id="PF02272"/>
    </source>
</evidence>
<evidence type="ECO:0000256" key="5">
    <source>
        <dbReference type="ARBA" id="ARBA00022839"/>
    </source>
</evidence>
<feature type="domain" description="DDH" evidence="6">
    <location>
        <begin position="79"/>
        <end position="211"/>
    </location>
</feature>
<dbReference type="Proteomes" id="UP000231632">
    <property type="component" value="Unassembled WGS sequence"/>
</dbReference>
<dbReference type="Gene3D" id="3.10.310.30">
    <property type="match status" value="1"/>
</dbReference>
<dbReference type="Pfam" id="PF02272">
    <property type="entry name" value="DHHA1"/>
    <property type="match status" value="1"/>
</dbReference>
<dbReference type="InterPro" id="IPR051673">
    <property type="entry name" value="SSDNA_exonuclease_RecJ"/>
</dbReference>
<dbReference type="SUPFAM" id="SSF64182">
    <property type="entry name" value="DHH phosphoesterases"/>
    <property type="match status" value="1"/>
</dbReference>
<dbReference type="PANTHER" id="PTHR30255:SF2">
    <property type="entry name" value="SINGLE-STRANDED-DNA-SPECIFIC EXONUCLEASE RECJ"/>
    <property type="match status" value="1"/>
</dbReference>
<accession>A0A1L8CNT8</accession>
<dbReference type="STRING" id="1921010.MMIC_P1533"/>
<organism evidence="9 10">
    <name type="scientific">Mariprofundus micogutta</name>
    <dbReference type="NCBI Taxonomy" id="1921010"/>
    <lineage>
        <taxon>Bacteria</taxon>
        <taxon>Pseudomonadati</taxon>
        <taxon>Pseudomonadota</taxon>
        <taxon>Candidatius Mariprofundia</taxon>
        <taxon>Mariprofundales</taxon>
        <taxon>Mariprofundaceae</taxon>
        <taxon>Mariprofundus</taxon>
    </lineage>
</organism>
<dbReference type="InterPro" id="IPR041122">
    <property type="entry name" value="RecJ_OB"/>
</dbReference>
<dbReference type="GO" id="GO:0006281">
    <property type="term" value="P:DNA repair"/>
    <property type="evidence" value="ECO:0007669"/>
    <property type="project" value="InterPro"/>
</dbReference>
<evidence type="ECO:0000256" key="2">
    <source>
        <dbReference type="ARBA" id="ARBA00019841"/>
    </source>
</evidence>
<evidence type="ECO:0000256" key="3">
    <source>
        <dbReference type="ARBA" id="ARBA00022722"/>
    </source>
</evidence>
<comment type="caution">
    <text evidence="9">The sequence shown here is derived from an EMBL/GenBank/DDBJ whole genome shotgun (WGS) entry which is preliminary data.</text>
</comment>